<dbReference type="Gene3D" id="3.40.50.300">
    <property type="entry name" value="P-loop containing nucleotide triphosphate hydrolases"/>
    <property type="match status" value="1"/>
</dbReference>
<sequence>MTNPILQVEGLRVGFSSRRGEVTALRDVSFSLAKGETLALVGESGSGKSVSSLAIMGLLPRNGRVSAGRISYTQGDGGTVELQSASVPAMRKIRGAEIAMIFQEPMSSLNPLFTVGDQIGEMLLLHEHVDGPTRRKRVLEMLELVEIPAAATRLDQYPHELSGGMRQRVMIALSLICRPRILIADEPTTALDVTVQAQILDLMRRLQAEMEMSILFITHDMGVVAAIADEVAVMYAGAIVETAPATSLFDAPSHPYTRGLLASIPRPHRPPGARLIPIPGAVPSLSAMPPGCAFAPRCALSDAVCARHVELHDILPRHRVACFHPHAAQLPNEARHA</sequence>
<evidence type="ECO:0000313" key="9">
    <source>
        <dbReference type="EMBL" id="MDS9469354.1"/>
    </source>
</evidence>
<dbReference type="InterPro" id="IPR017871">
    <property type="entry name" value="ABC_transporter-like_CS"/>
</dbReference>
<dbReference type="EMBL" id="JAVQLW010000003">
    <property type="protein sequence ID" value="MDS9469354.1"/>
    <property type="molecule type" value="Genomic_DNA"/>
</dbReference>
<dbReference type="InterPro" id="IPR027417">
    <property type="entry name" value="P-loop_NTPase"/>
</dbReference>
<evidence type="ECO:0000256" key="3">
    <source>
        <dbReference type="ARBA" id="ARBA00022448"/>
    </source>
</evidence>
<evidence type="ECO:0000259" key="8">
    <source>
        <dbReference type="PROSITE" id="PS50893"/>
    </source>
</evidence>
<keyword evidence="6 9" id="KW-0067">ATP-binding</keyword>
<reference evidence="10" key="1">
    <citation type="submission" date="2023-07" db="EMBL/GenBank/DDBJ databases">
        <title>Paracoccus sp. MBLB3053 whole genome sequence.</title>
        <authorList>
            <person name="Hwang C.Y."/>
            <person name="Cho E.-S."/>
            <person name="Seo M.-J."/>
        </authorList>
    </citation>
    <scope>NUCLEOTIDE SEQUENCE [LARGE SCALE GENOMIC DNA]</scope>
    <source>
        <strain evidence="10">MBLB3053</strain>
    </source>
</reference>
<dbReference type="Proteomes" id="UP001269144">
    <property type="component" value="Unassembled WGS sequence"/>
</dbReference>
<evidence type="ECO:0000256" key="1">
    <source>
        <dbReference type="ARBA" id="ARBA00004417"/>
    </source>
</evidence>
<dbReference type="PANTHER" id="PTHR43297:SF2">
    <property type="entry name" value="DIPEPTIDE TRANSPORT ATP-BINDING PROTEIN DPPD"/>
    <property type="match status" value="1"/>
</dbReference>
<organism evidence="9 10">
    <name type="scientific">Paracoccus aurantius</name>
    <dbReference type="NCBI Taxonomy" id="3073814"/>
    <lineage>
        <taxon>Bacteria</taxon>
        <taxon>Pseudomonadati</taxon>
        <taxon>Pseudomonadota</taxon>
        <taxon>Alphaproteobacteria</taxon>
        <taxon>Rhodobacterales</taxon>
        <taxon>Paracoccaceae</taxon>
        <taxon>Paracoccus</taxon>
    </lineage>
</organism>
<dbReference type="SMART" id="SM00382">
    <property type="entry name" value="AAA"/>
    <property type="match status" value="1"/>
</dbReference>
<dbReference type="CDD" id="cd03257">
    <property type="entry name" value="ABC_NikE_OppD_transporters"/>
    <property type="match status" value="1"/>
</dbReference>
<dbReference type="SUPFAM" id="SSF52540">
    <property type="entry name" value="P-loop containing nucleoside triphosphate hydrolases"/>
    <property type="match status" value="1"/>
</dbReference>
<dbReference type="PANTHER" id="PTHR43297">
    <property type="entry name" value="OLIGOPEPTIDE TRANSPORT ATP-BINDING PROTEIN APPD"/>
    <property type="match status" value="1"/>
</dbReference>
<evidence type="ECO:0000313" key="10">
    <source>
        <dbReference type="Proteomes" id="UP001269144"/>
    </source>
</evidence>
<dbReference type="InterPro" id="IPR050388">
    <property type="entry name" value="ABC_Ni/Peptide_Import"/>
</dbReference>
<comment type="subcellular location">
    <subcellularLocation>
        <location evidence="1">Cell inner membrane</location>
        <topology evidence="1">Peripheral membrane protein</topology>
    </subcellularLocation>
</comment>
<keyword evidence="5" id="KW-0547">Nucleotide-binding</keyword>
<evidence type="ECO:0000256" key="5">
    <source>
        <dbReference type="ARBA" id="ARBA00022741"/>
    </source>
</evidence>
<dbReference type="InterPro" id="IPR003439">
    <property type="entry name" value="ABC_transporter-like_ATP-bd"/>
</dbReference>
<keyword evidence="10" id="KW-1185">Reference proteome</keyword>
<dbReference type="InterPro" id="IPR003593">
    <property type="entry name" value="AAA+_ATPase"/>
</dbReference>
<keyword evidence="7" id="KW-0472">Membrane</keyword>
<feature type="domain" description="ABC transporter" evidence="8">
    <location>
        <begin position="6"/>
        <end position="261"/>
    </location>
</feature>
<evidence type="ECO:0000256" key="6">
    <source>
        <dbReference type="ARBA" id="ARBA00022840"/>
    </source>
</evidence>
<keyword evidence="4" id="KW-1003">Cell membrane</keyword>
<gene>
    <name evidence="9" type="ORF">RGQ15_17465</name>
</gene>
<evidence type="ECO:0000256" key="4">
    <source>
        <dbReference type="ARBA" id="ARBA00022475"/>
    </source>
</evidence>
<dbReference type="GO" id="GO:0005524">
    <property type="term" value="F:ATP binding"/>
    <property type="evidence" value="ECO:0007669"/>
    <property type="project" value="UniProtKB-KW"/>
</dbReference>
<dbReference type="RefSeq" id="WP_311161960.1">
    <property type="nucleotide sequence ID" value="NZ_JAVQLW010000003.1"/>
</dbReference>
<evidence type="ECO:0000256" key="7">
    <source>
        <dbReference type="ARBA" id="ARBA00023136"/>
    </source>
</evidence>
<protein>
    <submittedName>
        <fullName evidence="9">ABC transporter ATP-binding protein</fullName>
    </submittedName>
</protein>
<dbReference type="Pfam" id="PF00005">
    <property type="entry name" value="ABC_tran"/>
    <property type="match status" value="1"/>
</dbReference>
<evidence type="ECO:0000256" key="2">
    <source>
        <dbReference type="ARBA" id="ARBA00005417"/>
    </source>
</evidence>
<comment type="similarity">
    <text evidence="2">Belongs to the ABC transporter superfamily.</text>
</comment>
<dbReference type="PROSITE" id="PS00211">
    <property type="entry name" value="ABC_TRANSPORTER_1"/>
    <property type="match status" value="1"/>
</dbReference>
<dbReference type="InterPro" id="IPR013563">
    <property type="entry name" value="Oligopep_ABC_C"/>
</dbReference>
<dbReference type="Pfam" id="PF08352">
    <property type="entry name" value="oligo_HPY"/>
    <property type="match status" value="1"/>
</dbReference>
<dbReference type="PROSITE" id="PS50893">
    <property type="entry name" value="ABC_TRANSPORTER_2"/>
    <property type="match status" value="1"/>
</dbReference>
<keyword evidence="3" id="KW-0813">Transport</keyword>
<accession>A0ABU2HYI2</accession>
<dbReference type="NCBIfam" id="TIGR01727">
    <property type="entry name" value="oligo_HPY"/>
    <property type="match status" value="1"/>
</dbReference>
<name>A0ABU2HYI2_9RHOB</name>
<proteinExistence type="inferred from homology"/>
<comment type="caution">
    <text evidence="9">The sequence shown here is derived from an EMBL/GenBank/DDBJ whole genome shotgun (WGS) entry which is preliminary data.</text>
</comment>